<dbReference type="SUPFAM" id="SSF55729">
    <property type="entry name" value="Acyl-CoA N-acyltransferases (Nat)"/>
    <property type="match status" value="1"/>
</dbReference>
<protein>
    <submittedName>
        <fullName evidence="1">Uncharacterized protein</fullName>
    </submittedName>
</protein>
<name>A0ABX7SWC1_9FLAO</name>
<dbReference type="EMBL" id="CP071795">
    <property type="protein sequence ID" value="QTD38555.1"/>
    <property type="molecule type" value="Genomic_DNA"/>
</dbReference>
<dbReference type="InterPro" id="IPR016181">
    <property type="entry name" value="Acyl_CoA_acyltransferase"/>
</dbReference>
<reference evidence="1 2" key="1">
    <citation type="submission" date="2021-03" db="EMBL/GenBank/DDBJ databases">
        <title>Complete genome of Polaribacter_sp.G4M1.</title>
        <authorList>
            <person name="Jeong S.W."/>
            <person name="Bae J.W."/>
        </authorList>
    </citation>
    <scope>NUCLEOTIDE SEQUENCE [LARGE SCALE GENOMIC DNA]</scope>
    <source>
        <strain evidence="1 2">G4M1</strain>
    </source>
</reference>
<evidence type="ECO:0000313" key="2">
    <source>
        <dbReference type="Proteomes" id="UP000663935"/>
    </source>
</evidence>
<organism evidence="1 2">
    <name type="scientific">Polaribacter batillariae</name>
    <dbReference type="NCBI Taxonomy" id="2808900"/>
    <lineage>
        <taxon>Bacteria</taxon>
        <taxon>Pseudomonadati</taxon>
        <taxon>Bacteroidota</taxon>
        <taxon>Flavobacteriia</taxon>
        <taxon>Flavobacteriales</taxon>
        <taxon>Flavobacteriaceae</taxon>
    </lineage>
</organism>
<dbReference type="Gene3D" id="3.40.630.30">
    <property type="match status" value="1"/>
</dbReference>
<proteinExistence type="predicted"/>
<accession>A0ABX7SWC1</accession>
<evidence type="ECO:0000313" key="1">
    <source>
        <dbReference type="EMBL" id="QTD38555.1"/>
    </source>
</evidence>
<dbReference type="Proteomes" id="UP000663935">
    <property type="component" value="Chromosome"/>
</dbReference>
<sequence>MILKKNYLEKLESDQLFDLAEFIVMENFKHHSNQVLPKDYRKDIHSIYNEEIIYCKNSEIFVAKDHLGGMVGAIRVLKWNYIDVLPIQKIFGINPLVATKEIHVHNIYHIGRFAIKKEIGNIYLFKQLMICAIASVCAYKDNIVFAECDSKLVRILSLLGIKTNVIGASINYLGSETIPISMDYNGLIEFYNKNKS</sequence>
<keyword evidence="2" id="KW-1185">Reference proteome</keyword>
<gene>
    <name evidence="1" type="ORF">JL193_04510</name>
</gene>
<dbReference type="RefSeq" id="WP_207972684.1">
    <property type="nucleotide sequence ID" value="NZ_CP071795.1"/>
</dbReference>